<dbReference type="RefSeq" id="WP_101822127.1">
    <property type="nucleotide sequence ID" value="NZ_PKJC01000023.1"/>
</dbReference>
<protein>
    <submittedName>
        <fullName evidence="2">Uncharacterized protein</fullName>
    </submittedName>
</protein>
<feature type="region of interest" description="Disordered" evidence="1">
    <location>
        <begin position="43"/>
        <end position="74"/>
    </location>
</feature>
<evidence type="ECO:0000313" key="3">
    <source>
        <dbReference type="Proteomes" id="UP000234662"/>
    </source>
</evidence>
<dbReference type="AlphaFoldDB" id="A0A2I1R3B4"/>
<dbReference type="Proteomes" id="UP000234662">
    <property type="component" value="Unassembled WGS sequence"/>
</dbReference>
<dbReference type="EMBL" id="PKJC01000023">
    <property type="protein sequence ID" value="PKZ63598.1"/>
    <property type="molecule type" value="Genomic_DNA"/>
</dbReference>
<evidence type="ECO:0000256" key="1">
    <source>
        <dbReference type="SAM" id="MobiDB-lite"/>
    </source>
</evidence>
<gene>
    <name evidence="2" type="ORF">CYJ73_21300</name>
</gene>
<evidence type="ECO:0000313" key="2">
    <source>
        <dbReference type="EMBL" id="PKZ63598.1"/>
    </source>
</evidence>
<accession>A0A2I1R3B4</accession>
<sequence length="74" mass="8520">MSATHPPKDLPPLPPRRKKGEPRRARWVDPIRVHDDIRFGINSFRSIEPGDPNADNDTPEAPRATTDSRRRKQQ</sequence>
<proteinExistence type="predicted"/>
<reference evidence="2 3" key="1">
    <citation type="submission" date="2017-12" db="EMBL/GenBank/DDBJ databases">
        <title>Phylogenetic diversity of female urinary microbiome.</title>
        <authorList>
            <person name="Thomas-White K."/>
            <person name="Wolfe A.J."/>
        </authorList>
    </citation>
    <scope>NUCLEOTIDE SEQUENCE [LARGE SCALE GENOMIC DNA]</scope>
    <source>
        <strain evidence="2 3">UMB0777</strain>
    </source>
</reference>
<comment type="caution">
    <text evidence="2">The sequence shown here is derived from an EMBL/GenBank/DDBJ whole genome shotgun (WGS) entry which is preliminary data.</text>
</comment>
<name>A0A2I1R3B4_9ACTN</name>
<feature type="region of interest" description="Disordered" evidence="1">
    <location>
        <begin position="1"/>
        <end position="28"/>
    </location>
</feature>
<organism evidence="2 3">
    <name type="scientific">Gordonia terrae</name>
    <dbReference type="NCBI Taxonomy" id="2055"/>
    <lineage>
        <taxon>Bacteria</taxon>
        <taxon>Bacillati</taxon>
        <taxon>Actinomycetota</taxon>
        <taxon>Actinomycetes</taxon>
        <taxon>Mycobacteriales</taxon>
        <taxon>Gordoniaceae</taxon>
        <taxon>Gordonia</taxon>
    </lineage>
</organism>